<dbReference type="Gene3D" id="3.10.50.40">
    <property type="match status" value="1"/>
</dbReference>
<protein>
    <recommendedName>
        <fullName evidence="6">Peptidyl-prolyl cis-trans isomerase</fullName>
        <ecNumber evidence="6">5.2.1.8</ecNumber>
    </recommendedName>
</protein>
<dbReference type="GO" id="GO:0003755">
    <property type="term" value="F:peptidyl-prolyl cis-trans isomerase activity"/>
    <property type="evidence" value="ECO:0007669"/>
    <property type="project" value="UniProtKB-UniRule"/>
</dbReference>
<keyword evidence="4 5" id="KW-0413">Isomerase</keyword>
<dbReference type="EMBL" id="JADQBC010000126">
    <property type="protein sequence ID" value="MBR8829330.1"/>
    <property type="molecule type" value="Genomic_DNA"/>
</dbReference>
<feature type="transmembrane region" description="Helical" evidence="7">
    <location>
        <begin position="6"/>
        <end position="24"/>
    </location>
</feature>
<dbReference type="PANTHER" id="PTHR43811">
    <property type="entry name" value="FKBP-TYPE PEPTIDYL-PROLYL CIS-TRANS ISOMERASE FKPA"/>
    <property type="match status" value="1"/>
</dbReference>
<evidence type="ECO:0000313" key="10">
    <source>
        <dbReference type="Proteomes" id="UP000767446"/>
    </source>
</evidence>
<dbReference type="FunFam" id="3.10.50.40:FF:000047">
    <property type="entry name" value="Peptidylprolyl isomerase"/>
    <property type="match status" value="1"/>
</dbReference>
<proteinExistence type="inferred from homology"/>
<name>A0A941JVL4_9CHRO</name>
<keyword evidence="3 5" id="KW-0697">Rotamase</keyword>
<keyword evidence="7" id="KW-0812">Transmembrane</keyword>
<sequence>MREILISFGVIAACGVLLVISLLFNSGEEGQTAIASAMNPQVTVATPELSQSISQQENTNMEQENKVTTASGLQYLDLTEGDGASPSKGQTVTVHYTGTLEDGTKFDSSRDRQSPFSFKIGVGQVIKGWDEGVGTMKVGGRRQLIIPPELGYGTRGAGGVIPPNATLIFDVELLKIS</sequence>
<dbReference type="AlphaFoldDB" id="A0A941JVL4"/>
<dbReference type="InterPro" id="IPR046357">
    <property type="entry name" value="PPIase_dom_sf"/>
</dbReference>
<feature type="domain" description="PPIase FKBP-type" evidence="8">
    <location>
        <begin position="89"/>
        <end position="177"/>
    </location>
</feature>
<dbReference type="Proteomes" id="UP000767446">
    <property type="component" value="Unassembled WGS sequence"/>
</dbReference>
<dbReference type="SUPFAM" id="SSF54534">
    <property type="entry name" value="FKBP-like"/>
    <property type="match status" value="1"/>
</dbReference>
<evidence type="ECO:0000256" key="3">
    <source>
        <dbReference type="ARBA" id="ARBA00023110"/>
    </source>
</evidence>
<comment type="similarity">
    <text evidence="2 6">Belongs to the FKBP-type PPIase family.</text>
</comment>
<reference evidence="9" key="1">
    <citation type="submission" date="2021-02" db="EMBL/GenBank/DDBJ databases">
        <title>Metagenome analyses of Stigonema ocellatum DSM 106950, Chlorogloea purpurea SAG 13.99 and Gomphosphaeria aponina DSM 107014.</title>
        <authorList>
            <person name="Marter P."/>
            <person name="Huang S."/>
        </authorList>
    </citation>
    <scope>NUCLEOTIDE SEQUENCE</scope>
    <source>
        <strain evidence="9">JP213</strain>
    </source>
</reference>
<evidence type="ECO:0000256" key="7">
    <source>
        <dbReference type="SAM" id="Phobius"/>
    </source>
</evidence>
<keyword evidence="7" id="KW-0472">Membrane</keyword>
<evidence type="ECO:0000313" key="9">
    <source>
        <dbReference type="EMBL" id="MBR8829330.1"/>
    </source>
</evidence>
<dbReference type="PANTHER" id="PTHR43811:SF19">
    <property type="entry name" value="39 KDA FK506-BINDING NUCLEAR PROTEIN"/>
    <property type="match status" value="1"/>
</dbReference>
<comment type="catalytic activity">
    <reaction evidence="1 5 6">
        <text>[protein]-peptidylproline (omega=180) = [protein]-peptidylproline (omega=0)</text>
        <dbReference type="Rhea" id="RHEA:16237"/>
        <dbReference type="Rhea" id="RHEA-COMP:10747"/>
        <dbReference type="Rhea" id="RHEA-COMP:10748"/>
        <dbReference type="ChEBI" id="CHEBI:83833"/>
        <dbReference type="ChEBI" id="CHEBI:83834"/>
        <dbReference type="EC" id="5.2.1.8"/>
    </reaction>
</comment>
<dbReference type="EC" id="5.2.1.8" evidence="6"/>
<dbReference type="Pfam" id="PF00254">
    <property type="entry name" value="FKBP_C"/>
    <property type="match status" value="1"/>
</dbReference>
<dbReference type="PROSITE" id="PS50059">
    <property type="entry name" value="FKBP_PPIASE"/>
    <property type="match status" value="1"/>
</dbReference>
<comment type="caution">
    <text evidence="9">The sequence shown here is derived from an EMBL/GenBank/DDBJ whole genome shotgun (WGS) entry which is preliminary data.</text>
</comment>
<organism evidence="9 10">
    <name type="scientific">Gomphosphaeria aponina SAG 52.96 = DSM 107014</name>
    <dbReference type="NCBI Taxonomy" id="1521640"/>
    <lineage>
        <taxon>Bacteria</taxon>
        <taxon>Bacillati</taxon>
        <taxon>Cyanobacteriota</taxon>
        <taxon>Cyanophyceae</taxon>
        <taxon>Oscillatoriophycideae</taxon>
        <taxon>Chroococcales</taxon>
        <taxon>Gomphosphaeriaceae</taxon>
        <taxon>Gomphosphaeria</taxon>
    </lineage>
</organism>
<evidence type="ECO:0000259" key="8">
    <source>
        <dbReference type="PROSITE" id="PS50059"/>
    </source>
</evidence>
<evidence type="ECO:0000256" key="2">
    <source>
        <dbReference type="ARBA" id="ARBA00006577"/>
    </source>
</evidence>
<gene>
    <name evidence="9" type="ORF">DSM107014_15765</name>
</gene>
<evidence type="ECO:0000256" key="5">
    <source>
        <dbReference type="PROSITE-ProRule" id="PRU00277"/>
    </source>
</evidence>
<evidence type="ECO:0000256" key="1">
    <source>
        <dbReference type="ARBA" id="ARBA00000971"/>
    </source>
</evidence>
<keyword evidence="7" id="KW-1133">Transmembrane helix</keyword>
<evidence type="ECO:0000256" key="4">
    <source>
        <dbReference type="ARBA" id="ARBA00023235"/>
    </source>
</evidence>
<accession>A0A941JVL4</accession>
<dbReference type="InterPro" id="IPR001179">
    <property type="entry name" value="PPIase_FKBP_dom"/>
</dbReference>
<evidence type="ECO:0000256" key="6">
    <source>
        <dbReference type="RuleBase" id="RU003915"/>
    </source>
</evidence>